<dbReference type="InterPro" id="IPR008254">
    <property type="entry name" value="Flavodoxin/NO_synth"/>
</dbReference>
<dbReference type="SUPFAM" id="SSF52218">
    <property type="entry name" value="Flavoproteins"/>
    <property type="match status" value="1"/>
</dbReference>
<dbReference type="PANTHER" id="PTHR39201">
    <property type="entry name" value="EXPORTED PROTEIN-RELATED"/>
    <property type="match status" value="1"/>
</dbReference>
<accession>A0A0F7FA09</accession>
<keyword evidence="2" id="KW-0732">Signal</keyword>
<dbReference type="GO" id="GO:0016651">
    <property type="term" value="F:oxidoreductase activity, acting on NAD(P)H"/>
    <property type="evidence" value="ECO:0007669"/>
    <property type="project" value="UniProtKB-ARBA"/>
</dbReference>
<feature type="domain" description="Flavodoxin-like" evidence="3">
    <location>
        <begin position="100"/>
        <end position="243"/>
    </location>
</feature>
<evidence type="ECO:0000313" key="4">
    <source>
        <dbReference type="EMBL" id="AKG34813.1"/>
    </source>
</evidence>
<dbReference type="InterPro" id="IPR029039">
    <property type="entry name" value="Flavoprotein-like_sf"/>
</dbReference>
<dbReference type="PATRIC" id="fig|1333534.5.peg.2131"/>
<name>A0A0F7FA09_PAEDU</name>
<sequence length="248" mass="27455">MKCLTTKWYCLALSFLLLLSLTACGSSSQNSSTQQPTPEIQEPSTVADENDNTDEVTNVPEAGTSKILVAYFSRIGNANLPDNVDTISSASLNNTENGVQGNTEILAKMIQKSVNGDLFLIEMEDKYPAEYSIIERQGLEERDAKIRPKLASHVENMDSYDVIYLGYPNWWFDMPMALYSFLEEYDLSGKTIVPFNTSGGSRFSHTIETIRELQPGATVSEGLTISQTLPDGTEDEVTDWLSKLGLPE</sequence>
<feature type="compositionally biased region" description="Low complexity" evidence="1">
    <location>
        <begin position="28"/>
        <end position="38"/>
    </location>
</feature>
<protein>
    <recommendedName>
        <fullName evidence="3">Flavodoxin-like domain-containing protein</fullName>
    </recommendedName>
</protein>
<dbReference type="NCBIfam" id="NF005389">
    <property type="entry name" value="PRK06934.1"/>
    <property type="match status" value="1"/>
</dbReference>
<reference evidence="4 5" key="2">
    <citation type="journal article" date="2016" name="Genome Announc.">
        <title>Genome Sequence of a Gram-Positive Diazotroph, Paenibacillus durus Type Strain ATCC 35681.</title>
        <authorList>
            <person name="Halim M.A."/>
            <person name="Rahman A.Y."/>
            <person name="Sim K.S."/>
            <person name="Yam H.C."/>
            <person name="Rahim A.A."/>
            <person name="Ghazali A.H."/>
            <person name="Najimudin N."/>
        </authorList>
    </citation>
    <scope>NUCLEOTIDE SEQUENCE [LARGE SCALE GENOMIC DNA]</scope>
    <source>
        <strain evidence="4 5">ATCC 35681</strain>
    </source>
</reference>
<proteinExistence type="predicted"/>
<dbReference type="Proteomes" id="UP000034189">
    <property type="component" value="Chromosome"/>
</dbReference>
<feature type="chain" id="PRO_5039010555" description="Flavodoxin-like domain-containing protein" evidence="2">
    <location>
        <begin position="26"/>
        <end position="248"/>
    </location>
</feature>
<organism evidence="4 5">
    <name type="scientific">Paenibacillus durus ATCC 35681</name>
    <dbReference type="NCBI Taxonomy" id="1333534"/>
    <lineage>
        <taxon>Bacteria</taxon>
        <taxon>Bacillati</taxon>
        <taxon>Bacillota</taxon>
        <taxon>Bacilli</taxon>
        <taxon>Bacillales</taxon>
        <taxon>Paenibacillaceae</taxon>
        <taxon>Paenibacillus</taxon>
    </lineage>
</organism>
<feature type="region of interest" description="Disordered" evidence="1">
    <location>
        <begin position="28"/>
        <end position="58"/>
    </location>
</feature>
<reference evidence="4 5" key="1">
    <citation type="submission" date="2015-03" db="EMBL/GenBank/DDBJ databases">
        <authorList>
            <person name="Abdul Halim M."/>
        </authorList>
    </citation>
    <scope>NUCLEOTIDE SEQUENCE [LARGE SCALE GENOMIC DNA]</scope>
    <source>
        <strain evidence="4 5">ATCC 35681</strain>
    </source>
</reference>
<dbReference type="RefSeq" id="WP_025695623.1">
    <property type="nucleotide sequence ID" value="NZ_ASQQ01000344.1"/>
</dbReference>
<dbReference type="PROSITE" id="PS51257">
    <property type="entry name" value="PROKAR_LIPOPROTEIN"/>
    <property type="match status" value="1"/>
</dbReference>
<dbReference type="EMBL" id="CP011114">
    <property type="protein sequence ID" value="AKG34813.1"/>
    <property type="molecule type" value="Genomic_DNA"/>
</dbReference>
<dbReference type="Pfam" id="PF12682">
    <property type="entry name" value="Flavodoxin_4"/>
    <property type="match status" value="1"/>
</dbReference>
<evidence type="ECO:0000259" key="3">
    <source>
        <dbReference type="Pfam" id="PF12682"/>
    </source>
</evidence>
<dbReference type="GO" id="GO:0010181">
    <property type="term" value="F:FMN binding"/>
    <property type="evidence" value="ECO:0007669"/>
    <property type="project" value="InterPro"/>
</dbReference>
<dbReference type="AlphaFoldDB" id="A0A0F7FA09"/>
<evidence type="ECO:0000256" key="2">
    <source>
        <dbReference type="SAM" id="SignalP"/>
    </source>
</evidence>
<dbReference type="Gene3D" id="3.40.50.360">
    <property type="match status" value="1"/>
</dbReference>
<feature type="signal peptide" evidence="2">
    <location>
        <begin position="1"/>
        <end position="25"/>
    </location>
</feature>
<gene>
    <name evidence="4" type="ORF">VK70_09720</name>
</gene>
<evidence type="ECO:0000313" key="5">
    <source>
        <dbReference type="Proteomes" id="UP000034189"/>
    </source>
</evidence>
<dbReference type="HOGENOM" id="CLU_068890_0_0_9"/>
<evidence type="ECO:0000256" key="1">
    <source>
        <dbReference type="SAM" id="MobiDB-lite"/>
    </source>
</evidence>
<dbReference type="OrthoDB" id="9806505at2"/>
<dbReference type="PANTHER" id="PTHR39201:SF1">
    <property type="entry name" value="FLAVODOXIN-LIKE DOMAIN-CONTAINING PROTEIN"/>
    <property type="match status" value="1"/>
</dbReference>